<accession>G0ECP2</accession>
<dbReference type="Pfam" id="PF03537">
    <property type="entry name" value="Glyco_hydro_114"/>
    <property type="match status" value="1"/>
</dbReference>
<proteinExistence type="predicted"/>
<dbReference type="InterPro" id="IPR017853">
    <property type="entry name" value="GH"/>
</dbReference>
<dbReference type="GeneID" id="11138947"/>
<organism evidence="3 4">
    <name type="scientific">Pyrolobus fumarii (strain DSM 11204 / 1A)</name>
    <dbReference type="NCBI Taxonomy" id="694429"/>
    <lineage>
        <taxon>Archaea</taxon>
        <taxon>Thermoproteota</taxon>
        <taxon>Thermoprotei</taxon>
        <taxon>Desulfurococcales</taxon>
        <taxon>Pyrodictiaceae</taxon>
        <taxon>Pyrolobus</taxon>
    </lineage>
</organism>
<name>G0ECP2_PYRF1</name>
<dbReference type="InterPro" id="IPR013785">
    <property type="entry name" value="Aldolase_TIM"/>
</dbReference>
<feature type="domain" description="Glycoside-hydrolase family GH114 TIM-barrel" evidence="2">
    <location>
        <begin position="44"/>
        <end position="172"/>
    </location>
</feature>
<dbReference type="EMBL" id="CP002838">
    <property type="protein sequence ID" value="AEM39612.1"/>
    <property type="molecule type" value="Genomic_DNA"/>
</dbReference>
<sequence length="343" mass="38276">MLALGTCPCIYYGHLDQTIVEQMAHCDLIVLSPLANPTLVSELSQDRIVLGYVSIATVGGWEPWASRVTPDLVVGVNPTWNERIVDACSEEWRQILLDAVKWVLDRGFNGVFLDNLDVVDRYPWMKECIASLVKEVRREYPNAIIMVNRGFSILRDIAPFIDYLLVESFPSYYDFQAKTYRIHCFDDLEWIVSKLREAEKLSMEYGFRIVILAYGEPRNSSLVKRICNILDKYARGIPVYLATWDLQQLGVCDPCAAPHKALVARATPTTKLSASATSIKTSTISVAAQEPGPAVESTTRYDTHTVTEGYGHSITAILVSMSLVIGGLLAGIIATAYFTRAKR</sequence>
<reference evidence="3 4" key="1">
    <citation type="journal article" date="2011" name="Stand. Genomic Sci.">
        <title>Complete genome sequence of the hyperthermophilic chemolithoautotroph Pyrolobus fumarii type strain (1A).</title>
        <authorList>
            <person name="Anderson I."/>
            <person name="Goker M."/>
            <person name="Nolan M."/>
            <person name="Lucas S."/>
            <person name="Hammon N."/>
            <person name="Deshpande S."/>
            <person name="Cheng J.F."/>
            <person name="Tapia R."/>
            <person name="Han C."/>
            <person name="Goodwin L."/>
            <person name="Pitluck S."/>
            <person name="Huntemann M."/>
            <person name="Liolios K."/>
            <person name="Ivanova N."/>
            <person name="Pagani I."/>
            <person name="Mavromatis K."/>
            <person name="Ovchinikova G."/>
            <person name="Pati A."/>
            <person name="Chen A."/>
            <person name="Palaniappan K."/>
            <person name="Land M."/>
            <person name="Hauser L."/>
            <person name="Brambilla E.M."/>
            <person name="Huber H."/>
            <person name="Yasawong M."/>
            <person name="Rohde M."/>
            <person name="Spring S."/>
            <person name="Abt B."/>
            <person name="Sikorski J."/>
            <person name="Wirth R."/>
            <person name="Detter J.C."/>
            <person name="Woyke T."/>
            <person name="Bristow J."/>
            <person name="Eisen J.A."/>
            <person name="Markowitz V."/>
            <person name="Hugenholtz P."/>
            <person name="Kyrpides N.C."/>
            <person name="Klenk H.P."/>
            <person name="Lapidus A."/>
        </authorList>
    </citation>
    <scope>NUCLEOTIDE SEQUENCE [LARGE SCALE GENOMIC DNA]</scope>
    <source>
        <strain evidence="4">DSM 11204 / 1A</strain>
    </source>
</reference>
<dbReference type="InterPro" id="IPR004352">
    <property type="entry name" value="GH114_TIM-barrel"/>
</dbReference>
<keyword evidence="1" id="KW-0472">Membrane</keyword>
<gene>
    <name evidence="3" type="ordered locus">Pyrfu_1758</name>
</gene>
<keyword evidence="4" id="KW-1185">Reference proteome</keyword>
<evidence type="ECO:0000313" key="3">
    <source>
        <dbReference type="EMBL" id="AEM39612.1"/>
    </source>
</evidence>
<evidence type="ECO:0000313" key="4">
    <source>
        <dbReference type="Proteomes" id="UP000001037"/>
    </source>
</evidence>
<dbReference type="STRING" id="694429.Pyrfu_1758"/>
<dbReference type="HOGENOM" id="CLU_808025_0_0_2"/>
<dbReference type="KEGG" id="pfm:Pyrfu_1758"/>
<dbReference type="PANTHER" id="PTHR35882">
    <property type="entry name" value="PELA"/>
    <property type="match status" value="1"/>
</dbReference>
<feature type="transmembrane region" description="Helical" evidence="1">
    <location>
        <begin position="314"/>
        <end position="338"/>
    </location>
</feature>
<dbReference type="OrthoDB" id="92107at2157"/>
<evidence type="ECO:0000259" key="2">
    <source>
        <dbReference type="Pfam" id="PF03537"/>
    </source>
</evidence>
<dbReference type="SUPFAM" id="SSF51445">
    <property type="entry name" value="(Trans)glycosidases"/>
    <property type="match status" value="1"/>
</dbReference>
<dbReference type="PANTHER" id="PTHR35882:SF2">
    <property type="entry name" value="PELA"/>
    <property type="match status" value="1"/>
</dbReference>
<dbReference type="Proteomes" id="UP000001037">
    <property type="component" value="Chromosome"/>
</dbReference>
<dbReference type="eggNOG" id="arCOG07957">
    <property type="taxonomic scope" value="Archaea"/>
</dbReference>
<keyword evidence="1" id="KW-1133">Transmembrane helix</keyword>
<protein>
    <submittedName>
        <fullName evidence="3">TM1410 hypothetical-related protein</fullName>
    </submittedName>
</protein>
<dbReference type="AlphaFoldDB" id="G0ECP2"/>
<dbReference type="RefSeq" id="WP_014027289.1">
    <property type="nucleotide sequence ID" value="NC_015931.1"/>
</dbReference>
<dbReference type="InParanoid" id="G0ECP2"/>
<evidence type="ECO:0000256" key="1">
    <source>
        <dbReference type="SAM" id="Phobius"/>
    </source>
</evidence>
<keyword evidence="1" id="KW-0812">Transmembrane</keyword>
<dbReference type="Gene3D" id="3.20.20.70">
    <property type="entry name" value="Aldolase class I"/>
    <property type="match status" value="1"/>
</dbReference>